<dbReference type="InterPro" id="IPR012334">
    <property type="entry name" value="Pectin_lyas_fold"/>
</dbReference>
<reference evidence="4 5" key="1">
    <citation type="submission" date="2024-05" db="EMBL/GenBank/DDBJ databases">
        <authorList>
            <person name="Park S."/>
        </authorList>
    </citation>
    <scope>NUCLEOTIDE SEQUENCE [LARGE SCALE GENOMIC DNA]</scope>
    <source>
        <strain evidence="4 5">DGU5</strain>
    </source>
</reference>
<evidence type="ECO:0000256" key="1">
    <source>
        <dbReference type="ARBA" id="ARBA00022723"/>
    </source>
</evidence>
<evidence type="ECO:0000313" key="5">
    <source>
        <dbReference type="Proteomes" id="UP001484535"/>
    </source>
</evidence>
<keyword evidence="5" id="KW-1185">Reference proteome</keyword>
<dbReference type="Gene3D" id="2.160.20.10">
    <property type="entry name" value="Single-stranded right-handed beta-helix, Pectin lyase-like"/>
    <property type="match status" value="1"/>
</dbReference>
<keyword evidence="2" id="KW-0325">Glycoprotein</keyword>
<proteinExistence type="predicted"/>
<feature type="region of interest" description="Disordered" evidence="3">
    <location>
        <begin position="438"/>
        <end position="477"/>
    </location>
</feature>
<organism evidence="4 5">
    <name type="scientific">Aurantiacibacter flavus</name>
    <dbReference type="NCBI Taxonomy" id="3145232"/>
    <lineage>
        <taxon>Bacteria</taxon>
        <taxon>Pseudomonadati</taxon>
        <taxon>Pseudomonadota</taxon>
        <taxon>Alphaproteobacteria</taxon>
        <taxon>Sphingomonadales</taxon>
        <taxon>Erythrobacteraceae</taxon>
        <taxon>Aurantiacibacter</taxon>
    </lineage>
</organism>
<dbReference type="EMBL" id="JBDLBR010000004">
    <property type="protein sequence ID" value="MEN7538025.1"/>
    <property type="molecule type" value="Genomic_DNA"/>
</dbReference>
<dbReference type="PANTHER" id="PTHR42970">
    <property type="entry name" value="PECTATE LYASE C-RELATED"/>
    <property type="match status" value="1"/>
</dbReference>
<dbReference type="InterPro" id="IPR011050">
    <property type="entry name" value="Pectin_lyase_fold/virulence"/>
</dbReference>
<accession>A0ABV0D296</accession>
<comment type="caution">
    <text evidence="4">The sequence shown here is derived from an EMBL/GenBank/DDBJ whole genome shotgun (WGS) entry which is preliminary data.</text>
</comment>
<protein>
    <recommendedName>
        <fullName evidence="6">Pectate lyase</fullName>
    </recommendedName>
</protein>
<dbReference type="Proteomes" id="UP001484535">
    <property type="component" value="Unassembled WGS sequence"/>
</dbReference>
<dbReference type="PANTHER" id="PTHR42970:SF1">
    <property type="entry name" value="PECTATE LYASE C-RELATED"/>
    <property type="match status" value="1"/>
</dbReference>
<dbReference type="SUPFAM" id="SSF51126">
    <property type="entry name" value="Pectin lyase-like"/>
    <property type="match status" value="1"/>
</dbReference>
<dbReference type="InterPro" id="IPR052063">
    <property type="entry name" value="Polysaccharide_Lyase_1"/>
</dbReference>
<keyword evidence="1" id="KW-0479">Metal-binding</keyword>
<name>A0ABV0D296_9SPHN</name>
<sequence length="493" mass="53009">MHQILQFGAVAACGAMAVIAVISSHDDEPTAVGSMMAVAVDASDGESERSIAFPGAVGYGRFATGWRGGEVYYVTTLDDDGPGSLRDCVEHDGEGRVCVFGISGTIVVDSQIRVASNTYIAGQTAPGEGVQIRLGQGQNSPLMIFEANNVLVRDFKFRPGPSPLPSSNVDGLSIESSSNVYVDRVSVQFATDENLNVGTEDEPSEDITIARSISALSLDKSNHPKGRHSKGALLCPNDGPSEQCGRLTLYGNLFAHNRDRNPDISASPSGPIDLVNNVFYDATSQFGEFRNHYGNTWISYVGNVILPGRSTRDRSPPAAIEVFPVGEDRGFSIEVFEQDNIHLASRVDMLCDRSVSRKIVDDAAVPYIVSQPHRPLSVAPMTSDKVLEAVLAGVGARHGPDRQLDALDAAIIENVRTCGGRRINDPVDVGGWPDLPVVRGPLDSDQDGMPDEWEEAHEGLDPNDPSDAWQDRDDDGWSNLEEYLSHLAGDPLP</sequence>
<evidence type="ECO:0000256" key="3">
    <source>
        <dbReference type="SAM" id="MobiDB-lite"/>
    </source>
</evidence>
<gene>
    <name evidence="4" type="ORF">ABDJ38_12655</name>
</gene>
<feature type="compositionally biased region" description="Acidic residues" evidence="3">
    <location>
        <begin position="444"/>
        <end position="455"/>
    </location>
</feature>
<evidence type="ECO:0008006" key="6">
    <source>
        <dbReference type="Google" id="ProtNLM"/>
    </source>
</evidence>
<dbReference type="RefSeq" id="WP_346785481.1">
    <property type="nucleotide sequence ID" value="NZ_JBDLBR010000004.1"/>
</dbReference>
<evidence type="ECO:0000313" key="4">
    <source>
        <dbReference type="EMBL" id="MEN7538025.1"/>
    </source>
</evidence>
<evidence type="ECO:0000256" key="2">
    <source>
        <dbReference type="ARBA" id="ARBA00023180"/>
    </source>
</evidence>